<gene>
    <name evidence="7" type="ORF">GCM10023331_17910</name>
</gene>
<feature type="transmembrane region" description="Helical" evidence="6">
    <location>
        <begin position="78"/>
        <end position="98"/>
    </location>
</feature>
<evidence type="ECO:0000256" key="3">
    <source>
        <dbReference type="ARBA" id="ARBA00022692"/>
    </source>
</evidence>
<comment type="subcellular location">
    <subcellularLocation>
        <location evidence="1">Membrane</location>
        <topology evidence="1">Multi-pass membrane protein</topology>
    </subcellularLocation>
</comment>
<keyword evidence="8" id="KW-1185">Reference proteome</keyword>
<evidence type="ECO:0000256" key="6">
    <source>
        <dbReference type="SAM" id="Phobius"/>
    </source>
</evidence>
<evidence type="ECO:0000256" key="5">
    <source>
        <dbReference type="ARBA" id="ARBA00023136"/>
    </source>
</evidence>
<evidence type="ECO:0000256" key="4">
    <source>
        <dbReference type="ARBA" id="ARBA00022989"/>
    </source>
</evidence>
<feature type="transmembrane region" description="Helical" evidence="6">
    <location>
        <begin position="425"/>
        <end position="446"/>
    </location>
</feature>
<feature type="transmembrane region" description="Helical" evidence="6">
    <location>
        <begin position="180"/>
        <end position="201"/>
    </location>
</feature>
<feature type="transmembrane region" description="Helical" evidence="6">
    <location>
        <begin position="360"/>
        <end position="386"/>
    </location>
</feature>
<feature type="transmembrane region" description="Helical" evidence="6">
    <location>
        <begin position="234"/>
        <end position="256"/>
    </location>
</feature>
<dbReference type="Proteomes" id="UP001500298">
    <property type="component" value="Unassembled WGS sequence"/>
</dbReference>
<name>A0ABP9DD80_9BACT</name>
<evidence type="ECO:0000313" key="7">
    <source>
        <dbReference type="EMBL" id="GAA4833050.1"/>
    </source>
</evidence>
<keyword evidence="3 6" id="KW-0812">Transmembrane</keyword>
<feature type="transmembrane region" description="Helical" evidence="6">
    <location>
        <begin position="104"/>
        <end position="128"/>
    </location>
</feature>
<proteinExistence type="predicted"/>
<protein>
    <submittedName>
        <fullName evidence="7">MFS transporter</fullName>
    </submittedName>
</protein>
<evidence type="ECO:0000256" key="2">
    <source>
        <dbReference type="ARBA" id="ARBA00022448"/>
    </source>
</evidence>
<dbReference type="Pfam" id="PF07690">
    <property type="entry name" value="MFS_1"/>
    <property type="match status" value="1"/>
</dbReference>
<feature type="transmembrane region" description="Helical" evidence="6">
    <location>
        <begin position="20"/>
        <end position="37"/>
    </location>
</feature>
<dbReference type="InterPro" id="IPR004752">
    <property type="entry name" value="AmpG_permease/AT-1"/>
</dbReference>
<evidence type="ECO:0000256" key="1">
    <source>
        <dbReference type="ARBA" id="ARBA00004141"/>
    </source>
</evidence>
<feature type="transmembrane region" description="Helical" evidence="6">
    <location>
        <begin position="398"/>
        <end position="419"/>
    </location>
</feature>
<comment type="caution">
    <text evidence="7">The sequence shown here is derived from an EMBL/GenBank/DDBJ whole genome shotgun (WGS) entry which is preliminary data.</text>
</comment>
<dbReference type="InterPro" id="IPR036259">
    <property type="entry name" value="MFS_trans_sf"/>
</dbReference>
<keyword evidence="5 6" id="KW-0472">Membrane</keyword>
<feature type="transmembrane region" description="Helical" evidence="6">
    <location>
        <begin position="49"/>
        <end position="66"/>
    </location>
</feature>
<evidence type="ECO:0000313" key="8">
    <source>
        <dbReference type="Proteomes" id="UP001500298"/>
    </source>
</evidence>
<keyword evidence="2" id="KW-0813">Transport</keyword>
<feature type="transmembrane region" description="Helical" evidence="6">
    <location>
        <begin position="276"/>
        <end position="298"/>
    </location>
</feature>
<dbReference type="SUPFAM" id="SSF103473">
    <property type="entry name" value="MFS general substrate transporter"/>
    <property type="match status" value="1"/>
</dbReference>
<feature type="transmembrane region" description="Helical" evidence="6">
    <location>
        <begin position="148"/>
        <end position="168"/>
    </location>
</feature>
<dbReference type="EMBL" id="BAABJX010000026">
    <property type="protein sequence ID" value="GAA4833050.1"/>
    <property type="molecule type" value="Genomic_DNA"/>
</dbReference>
<dbReference type="InterPro" id="IPR011701">
    <property type="entry name" value="MFS"/>
</dbReference>
<keyword evidence="4 6" id="KW-1133">Transmembrane helix</keyword>
<organism evidence="7 8">
    <name type="scientific">Algivirga pacifica</name>
    <dbReference type="NCBI Taxonomy" id="1162670"/>
    <lineage>
        <taxon>Bacteria</taxon>
        <taxon>Pseudomonadati</taxon>
        <taxon>Bacteroidota</taxon>
        <taxon>Cytophagia</taxon>
        <taxon>Cytophagales</taxon>
        <taxon>Flammeovirgaceae</taxon>
        <taxon>Algivirga</taxon>
    </lineage>
</organism>
<dbReference type="PANTHER" id="PTHR12778">
    <property type="entry name" value="SOLUTE CARRIER FAMILY 33 ACETYL-COA TRANSPORTER -RELATED"/>
    <property type="match status" value="1"/>
</dbReference>
<dbReference type="PANTHER" id="PTHR12778:SF10">
    <property type="entry name" value="MAJOR FACILITATOR SUPERFAMILY DOMAIN-CONTAINING PROTEIN 3"/>
    <property type="match status" value="1"/>
</dbReference>
<sequence>MKKAASQKVKQNPWTWIPSLYFIQGLPYIMVMSVAVTMYKTLEISNTEIALYTSWLYLPWVIKPIWSPFVDLVKTTRWWTWLMQVVIGGALAAVALTLPMASFLQYSLAFFWLVAFSSATHDIAADGFYMKALSDSNQAFFLGIRSSFYRVAMLTGQGAIVYIAGYLYEDMGMQYDYAWMWAFLALGGLILTGGLYHMFLLPKVEEEKQEDYTAKDIVKGLQDTFVTFFSKKGIWLSIAFLLTFRLGEAQLVKLNIPFMLDEFAKGGLNMTAKEQGIIYGTIGMVALTLGGILGGIALSKKGLKAWIMWMVLAINLPNGVYVLLSAFLPDTLQLAGLTDFLNLFDTFFEGVGFTSEPTRLFFISIGIATEQFFYGFGFAGYLMYMIYISQGQFKTSHYALCTGFMAMGMMLPGMASGYIQEMVGYTSFFIWVLVSALPCLLVTPLLKVDPNFGKKTA</sequence>
<accession>A0ABP9DD80</accession>
<feature type="transmembrane region" description="Helical" evidence="6">
    <location>
        <begin position="305"/>
        <end position="328"/>
    </location>
</feature>
<reference evidence="8" key="1">
    <citation type="journal article" date="2019" name="Int. J. Syst. Evol. Microbiol.">
        <title>The Global Catalogue of Microorganisms (GCM) 10K type strain sequencing project: providing services to taxonomists for standard genome sequencing and annotation.</title>
        <authorList>
            <consortium name="The Broad Institute Genomics Platform"/>
            <consortium name="The Broad Institute Genome Sequencing Center for Infectious Disease"/>
            <person name="Wu L."/>
            <person name="Ma J."/>
        </authorList>
    </citation>
    <scope>NUCLEOTIDE SEQUENCE [LARGE SCALE GENOMIC DNA]</scope>
    <source>
        <strain evidence="8">JCM 18326</strain>
    </source>
</reference>
<dbReference type="Gene3D" id="1.20.1250.20">
    <property type="entry name" value="MFS general substrate transporter like domains"/>
    <property type="match status" value="1"/>
</dbReference>